<keyword evidence="9" id="KW-1185">Reference proteome</keyword>
<name>A0A967B2R6_9PROT</name>
<dbReference type="PANTHER" id="PTHR43549:SF3">
    <property type="entry name" value="MULTIDRUG RESISTANCE PROTEIN YPNP-RELATED"/>
    <property type="match status" value="1"/>
</dbReference>
<evidence type="ECO:0000256" key="6">
    <source>
        <dbReference type="ARBA" id="ARBA00023136"/>
    </source>
</evidence>
<keyword evidence="4 7" id="KW-0812">Transmembrane</keyword>
<keyword evidence="6 7" id="KW-0472">Membrane</keyword>
<dbReference type="AlphaFoldDB" id="A0A967B2R6"/>
<dbReference type="InterPro" id="IPR052031">
    <property type="entry name" value="Membrane_Transporter-Flippase"/>
</dbReference>
<evidence type="ECO:0000256" key="5">
    <source>
        <dbReference type="ARBA" id="ARBA00022989"/>
    </source>
</evidence>
<dbReference type="EMBL" id="WOTH01000002">
    <property type="protein sequence ID" value="NHO52655.1"/>
    <property type="molecule type" value="Genomic_DNA"/>
</dbReference>
<accession>A0A967B2R6</accession>
<dbReference type="GO" id="GO:0015297">
    <property type="term" value="F:antiporter activity"/>
    <property type="evidence" value="ECO:0007669"/>
    <property type="project" value="InterPro"/>
</dbReference>
<keyword evidence="3" id="KW-1003">Cell membrane</keyword>
<comment type="caution">
    <text evidence="8">The sequence shown here is derived from an EMBL/GenBank/DDBJ whole genome shotgun (WGS) entry which is preliminary data.</text>
</comment>
<evidence type="ECO:0000256" key="4">
    <source>
        <dbReference type="ARBA" id="ARBA00022692"/>
    </source>
</evidence>
<dbReference type="RefSeq" id="WP_166312789.1">
    <property type="nucleotide sequence ID" value="NZ_WOTH01000002.1"/>
</dbReference>
<feature type="transmembrane region" description="Helical" evidence="7">
    <location>
        <begin position="300"/>
        <end position="322"/>
    </location>
</feature>
<feature type="transmembrane region" description="Helical" evidence="7">
    <location>
        <begin position="31"/>
        <end position="51"/>
    </location>
</feature>
<dbReference type="NCBIfam" id="TIGR00797">
    <property type="entry name" value="matE"/>
    <property type="match status" value="1"/>
</dbReference>
<organism evidence="8 9">
    <name type="scientific">Acetobacter estunensis</name>
    <dbReference type="NCBI Taxonomy" id="104097"/>
    <lineage>
        <taxon>Bacteria</taxon>
        <taxon>Pseudomonadati</taxon>
        <taxon>Pseudomonadota</taxon>
        <taxon>Alphaproteobacteria</taxon>
        <taxon>Acetobacterales</taxon>
        <taxon>Acetobacteraceae</taxon>
        <taxon>Acetobacter</taxon>
    </lineage>
</organism>
<evidence type="ECO:0000256" key="1">
    <source>
        <dbReference type="ARBA" id="ARBA00004429"/>
    </source>
</evidence>
<dbReference type="InterPro" id="IPR002528">
    <property type="entry name" value="MATE_fam"/>
</dbReference>
<dbReference type="GO" id="GO:0042910">
    <property type="term" value="F:xenobiotic transmembrane transporter activity"/>
    <property type="evidence" value="ECO:0007669"/>
    <property type="project" value="InterPro"/>
</dbReference>
<evidence type="ECO:0000313" key="8">
    <source>
        <dbReference type="EMBL" id="NHO52655.1"/>
    </source>
</evidence>
<evidence type="ECO:0000313" key="9">
    <source>
        <dbReference type="Proteomes" id="UP000597459"/>
    </source>
</evidence>
<feature type="transmembrane region" description="Helical" evidence="7">
    <location>
        <begin position="373"/>
        <end position="395"/>
    </location>
</feature>
<dbReference type="GO" id="GO:0005886">
    <property type="term" value="C:plasma membrane"/>
    <property type="evidence" value="ECO:0007669"/>
    <property type="project" value="UniProtKB-SubCell"/>
</dbReference>
<evidence type="ECO:0000256" key="3">
    <source>
        <dbReference type="ARBA" id="ARBA00022475"/>
    </source>
</evidence>
<keyword evidence="2" id="KW-0813">Transport</keyword>
<feature type="transmembrane region" description="Helical" evidence="7">
    <location>
        <begin position="148"/>
        <end position="170"/>
    </location>
</feature>
<feature type="transmembrane region" description="Helical" evidence="7">
    <location>
        <begin position="210"/>
        <end position="231"/>
    </location>
</feature>
<evidence type="ECO:0000256" key="2">
    <source>
        <dbReference type="ARBA" id="ARBA00022448"/>
    </source>
</evidence>
<protein>
    <submittedName>
        <fullName evidence="8">MATE family efflux transporter</fullName>
    </submittedName>
</protein>
<dbReference type="PANTHER" id="PTHR43549">
    <property type="entry name" value="MULTIDRUG RESISTANCE PROTEIN YPNP-RELATED"/>
    <property type="match status" value="1"/>
</dbReference>
<feature type="transmembrane region" description="Helical" evidence="7">
    <location>
        <begin position="182"/>
        <end position="204"/>
    </location>
</feature>
<comment type="subcellular location">
    <subcellularLocation>
        <location evidence="1">Cell inner membrane</location>
        <topology evidence="1">Multi-pass membrane protein</topology>
    </subcellularLocation>
</comment>
<feature type="transmembrane region" description="Helical" evidence="7">
    <location>
        <begin position="433"/>
        <end position="454"/>
    </location>
</feature>
<sequence length="464" mass="48340">MSGKTGISSDSAGDEIGLAAKGTNETVLRPFLVFMLPVMLDCVLQSLAGTIGNAYVGHMLGTRDLAAASTFYPLLLLLVSCGVGLGTGASVLVGQLWGAGRPEHARPAAAAALGIALGGGLGIGLGGQFLVHRILLLLHVPNDVLSDAASYCAFLLAGSPALIILVTTAITLRGAGDNMRPLMMMGIQIAVALVGTPLFLVMGFGLGGAAAATIAGWILALVFVGISLRHVDHPLAPTRQMLREMLPEKKIFLSVLRLGLPAMVEVMTMGLAEIALVGRINGFGSDMTAAYGLFTQTLTYIEYPGMAVGITVSVLTAHAIGARNEKRARAVLRTGFMIGLVLTGVLALAVSFAPTTVSLLFTSDPAVIALATHAFQVVMWSAVPLALGGILGAAMRASGDVMAPMSIMLGCVVLVELPVGYWCAHHYGAWGVWLGYPASFSTLFLCIALYWAVVWRHRPLLPLN</sequence>
<feature type="transmembrane region" description="Helical" evidence="7">
    <location>
        <begin position="109"/>
        <end position="136"/>
    </location>
</feature>
<feature type="transmembrane region" description="Helical" evidence="7">
    <location>
        <begin position="334"/>
        <end position="353"/>
    </location>
</feature>
<dbReference type="InterPro" id="IPR048279">
    <property type="entry name" value="MdtK-like"/>
</dbReference>
<dbReference type="Proteomes" id="UP000597459">
    <property type="component" value="Unassembled WGS sequence"/>
</dbReference>
<gene>
    <name evidence="8" type="ORF">GOB87_01570</name>
</gene>
<dbReference type="Pfam" id="PF01554">
    <property type="entry name" value="MatE"/>
    <property type="match status" value="2"/>
</dbReference>
<feature type="transmembrane region" description="Helical" evidence="7">
    <location>
        <begin position="71"/>
        <end position="97"/>
    </location>
</feature>
<proteinExistence type="predicted"/>
<dbReference type="PIRSF" id="PIRSF006603">
    <property type="entry name" value="DinF"/>
    <property type="match status" value="1"/>
</dbReference>
<evidence type="ECO:0000256" key="7">
    <source>
        <dbReference type="SAM" id="Phobius"/>
    </source>
</evidence>
<reference evidence="8" key="1">
    <citation type="submission" date="2019-11" db="EMBL/GenBank/DDBJ databases">
        <title>Description of new Acetobacter species.</title>
        <authorList>
            <person name="Cleenwerck I."/>
            <person name="Sombolestani A.S."/>
        </authorList>
    </citation>
    <scope>NUCLEOTIDE SEQUENCE</scope>
    <source>
        <strain evidence="8">LMG 1626</strain>
    </source>
</reference>
<feature type="transmembrane region" description="Helical" evidence="7">
    <location>
        <begin position="251"/>
        <end position="280"/>
    </location>
</feature>
<feature type="transmembrane region" description="Helical" evidence="7">
    <location>
        <begin position="407"/>
        <end position="427"/>
    </location>
</feature>
<keyword evidence="5 7" id="KW-1133">Transmembrane helix</keyword>